<dbReference type="InterPro" id="IPR036397">
    <property type="entry name" value="RNaseH_sf"/>
</dbReference>
<comment type="caution">
    <text evidence="3">The sequence shown here is derived from an EMBL/GenBank/DDBJ whole genome shotgun (WGS) entry which is preliminary data.</text>
</comment>
<dbReference type="Pfam" id="PF09299">
    <property type="entry name" value="Mu-transpos_C"/>
    <property type="match status" value="1"/>
</dbReference>
<dbReference type="EMBL" id="WOFE01000002">
    <property type="protein sequence ID" value="MBM5571093.1"/>
    <property type="molecule type" value="Genomic_DNA"/>
</dbReference>
<feature type="domain" description="Integrase catalytic" evidence="2">
    <location>
        <begin position="498"/>
        <end position="690"/>
    </location>
</feature>
<dbReference type="Pfam" id="PF00665">
    <property type="entry name" value="rve"/>
    <property type="match status" value="1"/>
</dbReference>
<evidence type="ECO:0000256" key="1">
    <source>
        <dbReference type="SAM" id="MobiDB-lite"/>
    </source>
</evidence>
<feature type="region of interest" description="Disordered" evidence="1">
    <location>
        <begin position="865"/>
        <end position="886"/>
    </location>
</feature>
<dbReference type="InterPro" id="IPR014833">
    <property type="entry name" value="TnsA_N"/>
</dbReference>
<keyword evidence="4" id="KW-1185">Reference proteome</keyword>
<dbReference type="PROSITE" id="PS50994">
    <property type="entry name" value="INTEGRASE"/>
    <property type="match status" value="1"/>
</dbReference>
<name>A0ABS2CAC0_9NEIS</name>
<organism evidence="3 4">
    <name type="scientific">Deefgea chitinilytica</name>
    <dbReference type="NCBI Taxonomy" id="570276"/>
    <lineage>
        <taxon>Bacteria</taxon>
        <taxon>Pseudomonadati</taxon>
        <taxon>Pseudomonadota</taxon>
        <taxon>Betaproteobacteria</taxon>
        <taxon>Neisseriales</taxon>
        <taxon>Chitinibacteraceae</taxon>
        <taxon>Deefgea</taxon>
    </lineage>
</organism>
<dbReference type="InterPro" id="IPR015378">
    <property type="entry name" value="Transposase-like_Mu_C"/>
</dbReference>
<dbReference type="InterPro" id="IPR001584">
    <property type="entry name" value="Integrase_cat-core"/>
</dbReference>
<accession>A0ABS2CAC0</accession>
<dbReference type="SUPFAM" id="SSF50610">
    <property type="entry name" value="mu transposase, C-terminal domain"/>
    <property type="match status" value="1"/>
</dbReference>
<reference evidence="3 4" key="1">
    <citation type="submission" date="2019-11" db="EMBL/GenBank/DDBJ databases">
        <title>Novel Deefgea species.</title>
        <authorList>
            <person name="Han J.-H."/>
        </authorList>
    </citation>
    <scope>NUCLEOTIDE SEQUENCE [LARGE SCALE GENOMIC DNA]</scope>
    <source>
        <strain evidence="3 4">LMG 24817</strain>
    </source>
</reference>
<evidence type="ECO:0000313" key="4">
    <source>
        <dbReference type="Proteomes" id="UP001195660"/>
    </source>
</evidence>
<dbReference type="Gene3D" id="3.30.420.10">
    <property type="entry name" value="Ribonuclease H-like superfamily/Ribonuclease H"/>
    <property type="match status" value="1"/>
</dbReference>
<dbReference type="InterPro" id="IPR012337">
    <property type="entry name" value="RNaseH-like_sf"/>
</dbReference>
<gene>
    <name evidence="3" type="ORF">GM173_05800</name>
</gene>
<protein>
    <submittedName>
        <fullName evidence="3">DDE-type integrase/transposase/recombinase</fullName>
    </submittedName>
</protein>
<dbReference type="SUPFAM" id="SSF53098">
    <property type="entry name" value="Ribonuclease H-like"/>
    <property type="match status" value="1"/>
</dbReference>
<evidence type="ECO:0000259" key="2">
    <source>
        <dbReference type="PROSITE" id="PS50994"/>
    </source>
</evidence>
<evidence type="ECO:0000313" key="3">
    <source>
        <dbReference type="EMBL" id="MBM5571093.1"/>
    </source>
</evidence>
<dbReference type="Proteomes" id="UP001195660">
    <property type="component" value="Unassembled WGS sequence"/>
</dbReference>
<proteinExistence type="predicted"/>
<dbReference type="Pfam" id="PF08722">
    <property type="entry name" value="Tn7_TnsA-like_N"/>
    <property type="match status" value="1"/>
</dbReference>
<sequence length="899" mass="103203">MLNKEQITNLLDNLSIPQAGRKLILQARISAPVRQVNSRGSNVITLLNSRKMDCEIRTESRHIEFAAAVSYEYDPSVVEYYAQPMELKLSLTETATGEIHNVRHFPDFLVIREDGITLEEWKTESKLAHLSAKQPYRYVKGSDGHWYSPQIEEQLAELGIAYRIYSEESLSRRRVENLQHLADYFDSAAEQCDERELKRLHAALLEHGDCTFHVLCNAPFGFKADFLNKAIADNLVVVDLDNESLTDIRRFRLFRDKTLRDFLTKPVRTVHMPGMDNFCLHIQVGLQFHYEGQLLTIDLVSEKNFVCSDWNGRTITLERDWLIEAHEHGRIEVLAPQTDASQNLSQYTEAQLQDALRRQAILETSGKPKHISERTLQRWHQRQHLAVLNGGNEVLALVPNTHARGNRTSRLTEEQLGIMAQVVETHWRNNKAITFTTCFRYLQTACAKEGIVAPSYPTMIAYIKANHTDEDIRTRHGKRMAYQQGKFVEVLQVDTPIHGSRPFQYVHIDHTQVDLEGVSGSDNQLLGRPWLTLAVDEWSRRVVGMYLSYDPPSYHSVMMLIRDMVRRHGRLPECIVTDNGRDFTADSFKSFLQVMGVNLRLRPAGQPRAGAVLERMFGRANTEYIHNLAGNTKATKNVRMTTGKHLPTNFAEWTLEALYFGLEYWAFQFYDQEVHPAHGCSPRQAFQRGLAENGHRPQRQVLFNQDFLIATCPPVDRTGERRLHQQTGIKVNNLYYWHPDFHNLQLAGQKFPVRYDPWDASSVYVRLKNKWVQAVCRSLIGLGQLTDVERKLLTAEYGKRNHKKLDDPNVEQRLREFMQVFTPKGALAKALEQQRENRALYGALQLGNINPVAVQQHRITREMSLTASSSAEMRSEKTSSSSALTESKALNNLPDFDTF</sequence>
<dbReference type="RefSeq" id="WP_203570424.1">
    <property type="nucleotide sequence ID" value="NZ_WOFE01000002.1"/>
</dbReference>
<dbReference type="InterPro" id="IPR009004">
    <property type="entry name" value="Transposase_Mu_C"/>
</dbReference>